<feature type="transmembrane region" description="Helical" evidence="1">
    <location>
        <begin position="458"/>
        <end position="480"/>
    </location>
</feature>
<keyword evidence="1" id="KW-0472">Membrane</keyword>
<dbReference type="InterPro" id="IPR001036">
    <property type="entry name" value="Acrflvin-R"/>
</dbReference>
<dbReference type="Gene3D" id="3.30.2090.10">
    <property type="entry name" value="Multidrug efflux transporter AcrB TolC docking domain, DN and DC subdomains"/>
    <property type="match status" value="2"/>
</dbReference>
<dbReference type="EMBL" id="JACIEJ010000011">
    <property type="protein sequence ID" value="MBB3987552.1"/>
    <property type="molecule type" value="Genomic_DNA"/>
</dbReference>
<organism evidence="2 3">
    <name type="scientific">Sagittula marina</name>
    <dbReference type="NCBI Taxonomy" id="943940"/>
    <lineage>
        <taxon>Bacteria</taxon>
        <taxon>Pseudomonadati</taxon>
        <taxon>Pseudomonadota</taxon>
        <taxon>Alphaproteobacteria</taxon>
        <taxon>Rhodobacterales</taxon>
        <taxon>Roseobacteraceae</taxon>
        <taxon>Sagittula</taxon>
    </lineage>
</organism>
<dbReference type="Gene3D" id="1.20.1640.10">
    <property type="entry name" value="Multidrug efflux transporter AcrB transmembrane domain"/>
    <property type="match status" value="2"/>
</dbReference>
<dbReference type="GO" id="GO:0005886">
    <property type="term" value="C:plasma membrane"/>
    <property type="evidence" value="ECO:0007669"/>
    <property type="project" value="TreeGrafter"/>
</dbReference>
<dbReference type="Proteomes" id="UP000541426">
    <property type="component" value="Unassembled WGS sequence"/>
</dbReference>
<dbReference type="AlphaFoldDB" id="A0A7W6DV78"/>
<protein>
    <submittedName>
        <fullName evidence="2">Multidrug efflux pump subunit AcrB</fullName>
    </submittedName>
</protein>
<evidence type="ECO:0000256" key="1">
    <source>
        <dbReference type="SAM" id="Phobius"/>
    </source>
</evidence>
<reference evidence="2 3" key="1">
    <citation type="submission" date="2020-08" db="EMBL/GenBank/DDBJ databases">
        <title>Genomic Encyclopedia of Type Strains, Phase IV (KMG-IV): sequencing the most valuable type-strain genomes for metagenomic binning, comparative biology and taxonomic classification.</title>
        <authorList>
            <person name="Goeker M."/>
        </authorList>
    </citation>
    <scope>NUCLEOTIDE SEQUENCE [LARGE SCALE GENOMIC DNA]</scope>
    <source>
        <strain evidence="2 3">DSM 102235</strain>
    </source>
</reference>
<feature type="transmembrane region" description="Helical" evidence="1">
    <location>
        <begin position="518"/>
        <end position="537"/>
    </location>
</feature>
<feature type="transmembrane region" description="Helical" evidence="1">
    <location>
        <begin position="434"/>
        <end position="451"/>
    </location>
</feature>
<dbReference type="SUPFAM" id="SSF82714">
    <property type="entry name" value="Multidrug efflux transporter AcrB TolC docking domain, DN and DC subdomains"/>
    <property type="match status" value="2"/>
</dbReference>
<dbReference type="PANTHER" id="PTHR32063">
    <property type="match status" value="1"/>
</dbReference>
<dbReference type="GO" id="GO:0042910">
    <property type="term" value="F:xenobiotic transmembrane transporter activity"/>
    <property type="evidence" value="ECO:0007669"/>
    <property type="project" value="TreeGrafter"/>
</dbReference>
<feature type="transmembrane region" description="Helical" evidence="1">
    <location>
        <begin position="982"/>
        <end position="1002"/>
    </location>
</feature>
<keyword evidence="3" id="KW-1185">Reference proteome</keyword>
<evidence type="ECO:0000313" key="3">
    <source>
        <dbReference type="Proteomes" id="UP000541426"/>
    </source>
</evidence>
<accession>A0A7W6DV78</accession>
<dbReference type="Gene3D" id="3.30.70.1430">
    <property type="entry name" value="Multidrug efflux transporter AcrB pore domain"/>
    <property type="match status" value="2"/>
</dbReference>
<dbReference type="Gene3D" id="3.30.70.1320">
    <property type="entry name" value="Multidrug efflux transporter AcrB pore domain like"/>
    <property type="match status" value="1"/>
</dbReference>
<feature type="transmembrane region" description="Helical" evidence="1">
    <location>
        <begin position="892"/>
        <end position="913"/>
    </location>
</feature>
<dbReference type="SUPFAM" id="SSF82866">
    <property type="entry name" value="Multidrug efflux transporter AcrB transmembrane domain"/>
    <property type="match status" value="2"/>
</dbReference>
<feature type="transmembrane region" description="Helical" evidence="1">
    <location>
        <begin position="12"/>
        <end position="33"/>
    </location>
</feature>
<dbReference type="InterPro" id="IPR027463">
    <property type="entry name" value="AcrB_DN_DC_subdom"/>
</dbReference>
<feature type="transmembrane region" description="Helical" evidence="1">
    <location>
        <begin position="334"/>
        <end position="353"/>
    </location>
</feature>
<dbReference type="Pfam" id="PF00873">
    <property type="entry name" value="ACR_tran"/>
    <property type="match status" value="1"/>
</dbReference>
<feature type="transmembrane region" description="Helical" evidence="1">
    <location>
        <begin position="386"/>
        <end position="406"/>
    </location>
</feature>
<comment type="caution">
    <text evidence="2">The sequence shown here is derived from an EMBL/GenBank/DDBJ whole genome shotgun (WGS) entry which is preliminary data.</text>
</comment>
<dbReference type="PRINTS" id="PR00702">
    <property type="entry name" value="ACRIFLAVINRP"/>
</dbReference>
<keyword evidence="1" id="KW-1133">Transmembrane helix</keyword>
<feature type="transmembrane region" description="Helical" evidence="1">
    <location>
        <begin position="955"/>
        <end position="976"/>
    </location>
</feature>
<dbReference type="Gene3D" id="3.30.70.1440">
    <property type="entry name" value="Multidrug efflux transporter AcrB pore domain"/>
    <property type="match status" value="1"/>
</dbReference>
<evidence type="ECO:0000313" key="2">
    <source>
        <dbReference type="EMBL" id="MBB3987552.1"/>
    </source>
</evidence>
<dbReference type="PROSITE" id="PS51257">
    <property type="entry name" value="PROKAR_LIPOPROTEIN"/>
    <property type="match status" value="1"/>
</dbReference>
<feature type="transmembrane region" description="Helical" evidence="1">
    <location>
        <begin position="359"/>
        <end position="379"/>
    </location>
</feature>
<dbReference type="SUPFAM" id="SSF82693">
    <property type="entry name" value="Multidrug efflux transporter AcrB pore domain, PN1, PN2, PC1 and PC2 subdomains"/>
    <property type="match status" value="3"/>
</dbReference>
<feature type="transmembrane region" description="Helical" evidence="1">
    <location>
        <begin position="862"/>
        <end position="886"/>
    </location>
</feature>
<dbReference type="RefSeq" id="WP_183968775.1">
    <property type="nucleotide sequence ID" value="NZ_BAABBZ010000057.1"/>
</dbReference>
<dbReference type="PANTHER" id="PTHR32063:SF18">
    <property type="entry name" value="CATION EFFLUX SYSTEM PROTEIN"/>
    <property type="match status" value="1"/>
</dbReference>
<proteinExistence type="predicted"/>
<keyword evidence="1" id="KW-0812">Transmembrane</keyword>
<gene>
    <name evidence="2" type="ORF">GGQ68_003899</name>
</gene>
<name>A0A7W6DV78_9RHOB</name>
<sequence length="1021" mass="109428">MSIARASIDKALITWLLMLACLLGGIWGFATIGRLEDPAFTIKNAIIITQYPGASAEQVAREVSEPIESEIQKMGEIDFITSSNKPGISRISVNIESIYDGTELPAIWTKLRNRVNDARRHLPPEAMTPIVNDNFGDVYGVFYAVTAPGFSDAEVHEISEYMRREMLAVDGVADVAVAGLPSEAIYVDTRTSIITNLGIGPSAIGAALSNTDSRTTAGSVSQNGQDIRIQAPEGSDTVDEIANLTIGVGGEVIDLLDLATVERARVTEPTEIIRFQGQEAFTLGVAGKGSLNIVDVGNRVDARLDEIMLDVPAGVQLHPIYQQHVVVDEASNDFLMNLAMSVAIVVIVLALFMGWRAAVVVGATLLLTVVGTVFLMSIFSIEMERISLGALIIAMGMLVDNAIVVAEGMQGDMAQGKSARDAAEDVANKTQTPLLGATVIGIMAFAGIGLSPDATGEFLFSLFAVIGISLLLSWILAITATPLLGHYFFKVGSGEGGDHYGGPLFRAYRATLSVALKLRYLVILALIGITVVCYIGFGQVKQQFFPDSNTPIFYVHYKLPQGASIHRASDDMRLVEDWLAERDEVDSVSTFIGGGATRFMLTYAPEEALPTYGHLIIRANSLEEIPPLRADLEAFGRSTLTEGEFRTERLAFGPGGGAPIAARFSGPDPVVLRELAEQAKTAFVATSDQLQDLRTDWRERELAIVPRFADERAKAAGVTREDLAQALEIGTDGIQVGYYREEDRLIPIILRSSSARDEGAAHLADLPVYSDAAETYIPVAQIVNGFTWEAQNTFLVRRDRVPTITVLAGVPAGVNASAVFAEVRGAIEAIELPEGYVLEWGGEYENSTEAQASLGKQLPLSLIIMVLISVLLFGTIRQPVIIWLLVPMSVNGVALGLLGTGLPFSFTALLGLLSLSGMLIKNGIVLVEEIDLVRAEGVPFRQAVLDASTSRLRPVVLAAATTILGMIPLLSDAFFASMAVTIMGGLGFASVLTLIAAPVFYYSFFPGARKEDAAARKAQAA</sequence>